<dbReference type="EnsemblMetazoa" id="CPIJ001948-RA">
    <property type="protein sequence ID" value="CPIJ001948-PA"/>
    <property type="gene ID" value="CPIJ001948"/>
</dbReference>
<reference evidence="2" key="2">
    <citation type="submission" date="2020-05" db="UniProtKB">
        <authorList>
            <consortium name="EnsemblMetazoa"/>
        </authorList>
    </citation>
    <scope>IDENTIFICATION</scope>
    <source>
        <strain evidence="2">JHB</strain>
    </source>
</reference>
<protein>
    <submittedName>
        <fullName evidence="1 2">Uncharacterized protein</fullName>
    </submittedName>
</protein>
<evidence type="ECO:0000313" key="2">
    <source>
        <dbReference type="EnsemblMetazoa" id="CPIJ001948-PA"/>
    </source>
</evidence>
<dbReference type="KEGG" id="cqu:CpipJ_CPIJ001948"/>
<organism>
    <name type="scientific">Culex quinquefasciatus</name>
    <name type="common">Southern house mosquito</name>
    <name type="synonym">Culex pungens</name>
    <dbReference type="NCBI Taxonomy" id="7176"/>
    <lineage>
        <taxon>Eukaryota</taxon>
        <taxon>Metazoa</taxon>
        <taxon>Ecdysozoa</taxon>
        <taxon>Arthropoda</taxon>
        <taxon>Hexapoda</taxon>
        <taxon>Insecta</taxon>
        <taxon>Pterygota</taxon>
        <taxon>Neoptera</taxon>
        <taxon>Endopterygota</taxon>
        <taxon>Diptera</taxon>
        <taxon>Nematocera</taxon>
        <taxon>Culicoidea</taxon>
        <taxon>Culicidae</taxon>
        <taxon>Culicinae</taxon>
        <taxon>Culicini</taxon>
        <taxon>Culex</taxon>
        <taxon>Culex</taxon>
    </lineage>
</organism>
<sequence length="74" mass="8332">MPPGPSGIEPKPTGESFYQHEEFVENVTIGNYAELLQVPPSFIGEWRLFFSFATNRNGVRVEECLMIPMTVAEV</sequence>
<dbReference type="VEuPathDB" id="VectorBase:CPIJ001948"/>
<reference evidence="1" key="1">
    <citation type="submission" date="2007-03" db="EMBL/GenBank/DDBJ databases">
        <title>Annotation of Culex pipiens quinquefasciatus.</title>
        <authorList>
            <consortium name="The Broad Institute Genome Sequencing Platform"/>
            <person name="Atkinson P.W."/>
            <person name="Hemingway J."/>
            <person name="Christensen B.M."/>
            <person name="Higgs S."/>
            <person name="Kodira C."/>
            <person name="Hannick L."/>
            <person name="Megy K."/>
            <person name="O'Leary S."/>
            <person name="Pearson M."/>
            <person name="Haas B.J."/>
            <person name="Mauceli E."/>
            <person name="Wortman J.R."/>
            <person name="Lee N.H."/>
            <person name="Guigo R."/>
            <person name="Stanke M."/>
            <person name="Alvarado L."/>
            <person name="Amedeo P."/>
            <person name="Antoine C.H."/>
            <person name="Arensburger P."/>
            <person name="Bidwell S.L."/>
            <person name="Crawford M."/>
            <person name="Camaro F."/>
            <person name="Devon K."/>
            <person name="Engels R."/>
            <person name="Hammond M."/>
            <person name="Howarth C."/>
            <person name="Koehrsen M."/>
            <person name="Lawson D."/>
            <person name="Montgomery P."/>
            <person name="Nene V."/>
            <person name="Nusbaum C."/>
            <person name="Puiu D."/>
            <person name="Romero-Severson J."/>
            <person name="Severson D.W."/>
            <person name="Shumway M."/>
            <person name="Sisk P."/>
            <person name="Stolte C."/>
            <person name="Zeng Q."/>
            <person name="Eisenstadt E."/>
            <person name="Fraser-Liggett C."/>
            <person name="Strausberg R."/>
            <person name="Galagan J."/>
            <person name="Birren B."/>
            <person name="Collins F.H."/>
        </authorList>
    </citation>
    <scope>NUCLEOTIDE SEQUENCE [LARGE SCALE GENOMIC DNA]</scope>
    <source>
        <strain evidence="1">JHB</strain>
    </source>
</reference>
<dbReference type="EMBL" id="DS231839">
    <property type="protein sequence ID" value="EDS34279.1"/>
    <property type="molecule type" value="Genomic_DNA"/>
</dbReference>
<name>B0W4U1_CULQU</name>
<proteinExistence type="predicted"/>
<evidence type="ECO:0000313" key="3">
    <source>
        <dbReference type="Proteomes" id="UP000002320"/>
    </source>
</evidence>
<dbReference type="Proteomes" id="UP000002320">
    <property type="component" value="Unassembled WGS sequence"/>
</dbReference>
<dbReference type="HOGENOM" id="CLU_2690273_0_0_1"/>
<evidence type="ECO:0000313" key="1">
    <source>
        <dbReference type="EMBL" id="EDS34279.1"/>
    </source>
</evidence>
<accession>B0W4U1</accession>
<dbReference type="AlphaFoldDB" id="B0W4U1"/>
<keyword evidence="3" id="KW-1185">Reference proteome</keyword>
<dbReference type="InParanoid" id="B0W4U1"/>
<gene>
    <name evidence="2" type="primary">6033250</name>
    <name evidence="1" type="ORF">CpipJ_CPIJ001948</name>
</gene>